<dbReference type="SUPFAM" id="SSF52540">
    <property type="entry name" value="P-loop containing nucleoside triphosphate hydrolases"/>
    <property type="match status" value="2"/>
</dbReference>
<dbReference type="SUPFAM" id="SSF88633">
    <property type="entry name" value="Positive stranded ssRNA viruses"/>
    <property type="match status" value="1"/>
</dbReference>
<evidence type="ECO:0000256" key="9">
    <source>
        <dbReference type="ARBA" id="ARBA00022741"/>
    </source>
</evidence>
<dbReference type="Gene3D" id="3.40.50.300">
    <property type="entry name" value="P-loop containing nucleotide triphosphate hydrolases"/>
    <property type="match status" value="1"/>
</dbReference>
<evidence type="ECO:0000259" key="17">
    <source>
        <dbReference type="PROSITE" id="PS51218"/>
    </source>
</evidence>
<dbReference type="GO" id="GO:0039694">
    <property type="term" value="P:viral RNA genome replication"/>
    <property type="evidence" value="ECO:0007669"/>
    <property type="project" value="InterPro"/>
</dbReference>
<dbReference type="PROSITE" id="PS50507">
    <property type="entry name" value="RDRP_SSRNA_POS"/>
    <property type="match status" value="1"/>
</dbReference>
<dbReference type="InterPro" id="IPR001205">
    <property type="entry name" value="RNA-dir_pol_C"/>
</dbReference>
<dbReference type="GO" id="GO:0044423">
    <property type="term" value="C:virion component"/>
    <property type="evidence" value="ECO:0007669"/>
    <property type="project" value="UniProtKB-KW"/>
</dbReference>
<keyword evidence="8" id="KW-0548">Nucleotidyltransferase</keyword>
<accession>A0A2P1GMI7</accession>
<dbReference type="Gene3D" id="1.20.960.20">
    <property type="match status" value="1"/>
</dbReference>
<keyword evidence="12" id="KW-0067">ATP-binding</keyword>
<dbReference type="InterPro" id="IPR014759">
    <property type="entry name" value="Helicase_SF3_ssRNA_vir"/>
</dbReference>
<dbReference type="Pfam" id="PF00915">
    <property type="entry name" value="Calici_coat"/>
    <property type="match status" value="1"/>
</dbReference>
<dbReference type="GO" id="GO:0003724">
    <property type="term" value="F:RNA helicase activity"/>
    <property type="evidence" value="ECO:0007669"/>
    <property type="project" value="InterPro"/>
</dbReference>
<evidence type="ECO:0000256" key="4">
    <source>
        <dbReference type="ARBA" id="ARBA00022520"/>
    </source>
</evidence>
<evidence type="ECO:0000256" key="6">
    <source>
        <dbReference type="ARBA" id="ARBA00022670"/>
    </source>
</evidence>
<keyword evidence="7" id="KW-0808">Transferase</keyword>
<feature type="domain" description="SF3 helicase" evidence="17">
    <location>
        <begin position="247"/>
        <end position="411"/>
    </location>
</feature>
<dbReference type="PROSITE" id="PS51218">
    <property type="entry name" value="SF3_HELICASE_2"/>
    <property type="match status" value="1"/>
</dbReference>
<organism evidence="18">
    <name type="scientific">Wuhan sharpbelly calicivirus</name>
    <dbReference type="NCBI Taxonomy" id="2116391"/>
    <lineage>
        <taxon>Viruses</taxon>
        <taxon>Riboviria</taxon>
        <taxon>Orthornavirae</taxon>
        <taxon>Pisuviricota</taxon>
        <taxon>Pisoniviricetes</taxon>
        <taxon>Picornavirales</taxon>
        <taxon>Caliciviridae</taxon>
    </lineage>
</organism>
<evidence type="ECO:0000256" key="12">
    <source>
        <dbReference type="ARBA" id="ARBA00022840"/>
    </source>
</evidence>
<dbReference type="GO" id="GO:0003723">
    <property type="term" value="F:RNA binding"/>
    <property type="evidence" value="ECO:0007669"/>
    <property type="project" value="InterPro"/>
</dbReference>
<keyword evidence="5" id="KW-0597">Phosphoprotein</keyword>
<dbReference type="GO" id="GO:0003968">
    <property type="term" value="F:RNA-directed RNA polymerase activity"/>
    <property type="evidence" value="ECO:0007669"/>
    <property type="project" value="UniProtKB-KW"/>
</dbReference>
<dbReference type="GO" id="GO:0006351">
    <property type="term" value="P:DNA-templated transcription"/>
    <property type="evidence" value="ECO:0007669"/>
    <property type="project" value="InterPro"/>
</dbReference>
<evidence type="ECO:0000256" key="10">
    <source>
        <dbReference type="ARBA" id="ARBA00022801"/>
    </source>
</evidence>
<evidence type="ECO:0000256" key="2">
    <source>
        <dbReference type="ARBA" id="ARBA00004328"/>
    </source>
</evidence>
<evidence type="ECO:0000256" key="11">
    <source>
        <dbReference type="ARBA" id="ARBA00022807"/>
    </source>
</evidence>
<dbReference type="InterPro" id="IPR004005">
    <property type="entry name" value="Calicivirus_coat"/>
</dbReference>
<keyword evidence="10" id="KW-0378">Hydrolase</keyword>
<dbReference type="Gene3D" id="3.30.70.270">
    <property type="match status" value="1"/>
</dbReference>
<dbReference type="PRINTS" id="PR00918">
    <property type="entry name" value="CALICVIRUSNS"/>
</dbReference>
<dbReference type="InterPro" id="IPR004004">
    <property type="entry name" value="Helic/Pol/Pept_Calicivir-typ"/>
</dbReference>
<keyword evidence="14" id="KW-0693">Viral RNA replication</keyword>
<dbReference type="InterPro" id="IPR007094">
    <property type="entry name" value="RNA-dir_pol_PSvirus"/>
</dbReference>
<sequence length="2091" mass="230510">MAIVSRILSFIGDLKPITLTTLVYELISAKSVGDALHKCGMLTEVLSAHFTSAKRMFMWISQLLAESVIKRLVPQYQAGETMLDDVKEVGDAIGKTRLATKISSMLNTAWDMSKDLVSACASTMLAMVALVGTLCPDIKPAKRMLAKFLETIKLSKAVQYAKEVNILDMDAFHKTMNNVLCIKDLGSPWAEFHQQAEDLETDYKADPLTFALDITQSSKLDDLIKDLSEHDSKKLPQHVASVITDDFKRLSTIKTHTNQITKANATRVLPVCLLLAGDPGVGKTTLISKVAGQLNKHFGVSGYDNWTCGSDHHDELTGKPLLVMDEFGLNDLEKDSIDLQRIVDTSAFHPNMDLIQNKTFHMAPRVVIVCTNHPNIYTKCKFPHALARRIHLHVLMRNDTLCAYKLQHVGEQVDDAVLSQIFATNPSSLYLLPSGSIDWNGTCFDVAGMKHIIAPIQTCQDNVVNDIVRLMKVNETKHANVTRARFQAAGDRGIFMFSGNPGTGKTTLAQTIKNVRIYDDPQRSPDTLDACLKDLLDDTLQHKILLTVNRSTFDKALLDRGVETLAAVNRRIVNEWEFSFKKSGYIYGRYGPSDVAEKGWATAVRVVCDGKEVDNGHAAIIINDYVNVPKFDYRLEPYDPTITRVLAKIDCDLIDVRTRSIMDLYRGCYVDDGVSYGTVACLFAHFTDVPRDGVISSPESACHAINCRKIYCNLPQGLVVLNDVSFQVLESNPIKVTMMQGPVNIPEPDLPCVSDELISAIISMFGTLIGMVGLVIKAYSGKFQSDDAYDAGLRGVKTTRHVKHVSYPNHDNEPLTGAWGDDLGEVDYNEKIVFESNVSKYIYPAFSQNSDRIAWVLSTKAGILMNRHTVEVCRKIGQTPLGESTVKGYRNTDVACVIPNSDNRLSKMSCGLGVPILGEAVCRINDDGSEVEYRVVSKRVIPGPSSNPIHMWLLSGPATNPGDCGLPYVRRFKTSVELVGLHSGMAGPHVMMTPVQTPTQFQVGKGEGKTFIYETQFSVNREKWLPSCKVSTEDGLSREDVIMMNATPFFASVKDRLLEVDYETAVVDSCQYMNNLVPDWIKWGWKASLKSLDWATSAGPSYKTTKNEVFTSDADPMAKWEKVFFKDLKTLTANCEIVVKDEMRKVAKIESCSSRLIFSFDVGQVVQAKMYTGQIQKTLIDAVGDHFCAVGVSYMAGTWGTIADNLSRYPHCVDADFAAWDKSMSRVMIDQVIRVFTSPIPHDEERKRAREILRAMSSAHTQFGQTRQGLPSGMPCTSHLNSTAHLIMVNAAMALAGYGPYGSDDRVWFTSYGDDFVCGMNDESFLEHLNAVWSMFGFKATNSAKTGPPKLVDFSELRFLKRAFTRRDGLWLAPLEVDSIEKSLAFTRTPIPYICDGVMRKHDLMGNAQADRLQIAFTEAFQHGREYYDELKRRVIECAREKKFRLAYCIPNFDRFRVRIDPICTAQNQLCVNSVNNPVVVQFQMMEQQSTVTNANAEGLNGQENLIAGVTPITGDVAAPTIGMEHGVGTTGGFSVIDPAIKERWAPAPGGGFTITTLTTVGTIVWQSRIHPNMNTFTSFLQNIYNAWGGGFELQIFLGANNFIGGKLGLFFLPPGVEPSKMSIDDLLSYPKTVIDIRTCDMMSFASPDIKKVTWHQVGDDSTDGYGGTAVLSVITNIVSSGADTVTIDGRVMTRPGPEFEFAFLKSGVGGGPGDSGIKSYMQQVADGLANGSVMSIDQSKSSAIVVLSRRTDPIWSKNAGSVIDMMGLDLVTKQRLFSYKHSYISCDIVSGSGQDRYLKFYTADGVFWAPSDDMTHSKTLPPTWVGVAPNPTAHVSYMEGTTRIERQVTVTLTSNDTKITFPTGTTVPPVNTRAILRLAPYVNGSFEQAPVYVWTPPNGESLIVWTGIGSNDVCPSPQTTELQDVFTRNPHDTKGYCLLFNLLVGGALTGHQMKLYPNGLLTGAGATSALIFAAAPTFQPVGMVSQDYKLPSIVGSSYFLDSNNTKLACVLQRLLRSLDLSGGERSELSALLDPLALMQQTDYSSKTMSSHSIAKCSRGASKHSRMQGFLSHLPSWVREEDQDSLSSLEE</sequence>
<evidence type="ECO:0000259" key="16">
    <source>
        <dbReference type="PROSITE" id="PS50507"/>
    </source>
</evidence>
<evidence type="ECO:0000256" key="5">
    <source>
        <dbReference type="ARBA" id="ARBA00022553"/>
    </source>
</evidence>
<evidence type="ECO:0000256" key="15">
    <source>
        <dbReference type="ARBA" id="ARBA00023200"/>
    </source>
</evidence>
<keyword evidence="11" id="KW-0788">Thiol protease</keyword>
<keyword evidence="6" id="KW-0645">Protease</keyword>
<dbReference type="InterPro" id="IPR000605">
    <property type="entry name" value="Helicase_SF3_ssDNA/RNA_vir"/>
</dbReference>
<dbReference type="GO" id="GO:0006508">
    <property type="term" value="P:proteolysis"/>
    <property type="evidence" value="ECO:0007669"/>
    <property type="project" value="UniProtKB-KW"/>
</dbReference>
<dbReference type="InterPro" id="IPR043502">
    <property type="entry name" value="DNA/RNA_pol_sf"/>
</dbReference>
<evidence type="ECO:0000256" key="7">
    <source>
        <dbReference type="ARBA" id="ARBA00022679"/>
    </source>
</evidence>
<dbReference type="GO" id="GO:0008234">
    <property type="term" value="F:cysteine-type peptidase activity"/>
    <property type="evidence" value="ECO:0007669"/>
    <property type="project" value="UniProtKB-KW"/>
</dbReference>
<evidence type="ECO:0000256" key="1">
    <source>
        <dbReference type="ARBA" id="ARBA00004192"/>
    </source>
</evidence>
<evidence type="ECO:0000256" key="8">
    <source>
        <dbReference type="ARBA" id="ARBA00022695"/>
    </source>
</evidence>
<feature type="domain" description="RdRp catalytic" evidence="16">
    <location>
        <begin position="1210"/>
        <end position="1328"/>
    </location>
</feature>
<dbReference type="InterPro" id="IPR043128">
    <property type="entry name" value="Rev_trsase/Diguanyl_cyclase"/>
</dbReference>
<dbReference type="EMBL" id="MG599964">
    <property type="protein sequence ID" value="AVM87202.1"/>
    <property type="molecule type" value="Genomic_RNA"/>
</dbReference>
<proteinExistence type="predicted"/>
<reference evidence="18" key="1">
    <citation type="journal article" date="2018" name="Nature">
        <title>The evolutionary history of vertebrate RNA viruses.</title>
        <authorList>
            <person name="Shi M."/>
            <person name="Lin X.D."/>
            <person name="Chen X."/>
            <person name="Tian J.H."/>
            <person name="Chen L.J."/>
            <person name="Li K."/>
            <person name="Wang W."/>
            <person name="Eden J.S."/>
            <person name="Shen J.J."/>
            <person name="Liu L."/>
            <person name="Holmes E.C."/>
            <person name="Zhang Y.Z."/>
        </authorList>
    </citation>
    <scope>NUCLEOTIDE SEQUENCE</scope>
    <source>
        <strain evidence="18">DSYS20867</strain>
    </source>
</reference>
<evidence type="ECO:0000313" key="18">
    <source>
        <dbReference type="EMBL" id="AVM87202.1"/>
    </source>
</evidence>
<dbReference type="InterPro" id="IPR027417">
    <property type="entry name" value="P-loop_NTPase"/>
</dbReference>
<dbReference type="Pfam" id="PF00910">
    <property type="entry name" value="RNA_helicase"/>
    <property type="match status" value="1"/>
</dbReference>
<keyword evidence="15" id="KW-1035">Host cytoplasm</keyword>
<evidence type="ECO:0000256" key="13">
    <source>
        <dbReference type="ARBA" id="ARBA00022844"/>
    </source>
</evidence>
<dbReference type="Gene3D" id="2.60.120.20">
    <property type="match status" value="1"/>
</dbReference>
<keyword evidence="9" id="KW-0547">Nucleotide-binding</keyword>
<comment type="subcellular location">
    <subcellularLocation>
        <location evidence="1">Host cytoplasm</location>
    </subcellularLocation>
    <subcellularLocation>
        <location evidence="2">Virion</location>
    </subcellularLocation>
</comment>
<name>A0A2P1GMI7_9CALI</name>
<evidence type="ECO:0000256" key="14">
    <source>
        <dbReference type="ARBA" id="ARBA00022953"/>
    </source>
</evidence>
<protein>
    <submittedName>
        <fullName evidence="18">Polyprotein</fullName>
    </submittedName>
</protein>
<dbReference type="Pfam" id="PF00680">
    <property type="entry name" value="RdRP_1"/>
    <property type="match status" value="1"/>
</dbReference>
<dbReference type="InterPro" id="IPR029053">
    <property type="entry name" value="Viral_coat"/>
</dbReference>
<keyword evidence="4" id="KW-0191">Covalent protein-RNA linkage</keyword>
<keyword evidence="3" id="KW-0696">RNA-directed RNA polymerase</keyword>
<keyword evidence="13" id="KW-0946">Virion</keyword>
<dbReference type="GO" id="GO:0005524">
    <property type="term" value="F:ATP binding"/>
    <property type="evidence" value="ECO:0007669"/>
    <property type="project" value="UniProtKB-KW"/>
</dbReference>
<dbReference type="SUPFAM" id="SSF56672">
    <property type="entry name" value="DNA/RNA polymerases"/>
    <property type="match status" value="1"/>
</dbReference>
<dbReference type="GO" id="GO:0030430">
    <property type="term" value="C:host cell cytoplasm"/>
    <property type="evidence" value="ECO:0007669"/>
    <property type="project" value="UniProtKB-SubCell"/>
</dbReference>
<evidence type="ECO:0000256" key="3">
    <source>
        <dbReference type="ARBA" id="ARBA00022484"/>
    </source>
</evidence>